<sequence>MLGSQIQNDRGSLTPELLDPELFEEFVIARKLVDQRCCSWNDGGNLDRHSVLLAHFDRVLLKDHRREFVSFCTFGSLVQRCQSIRGVVKSVGIAIFVKHVTMGVDQLLQLNDDREHDLVAITDAISFMVQLIKLIFFENLKDYIYNASMGYFFLIKGPYHFVVNLFANWISPTPSCAGEWILLVTSAPFFSFLVDSDSNHWVLSMDVTRVVARMSTFFAVAFGLLMVANVLSPSFTRFLWILAWYVQPLQHQLGSLALAFRCCGGPPILVGMHVSGGCIEAAIAVFDVIIWSNLICRVSCCLHLALWRWCTFDHLLGGEVIAASHSFTDYEARMDLGMVTCNIHWVYTVSELLLLHSFSIRHLKDKVVV</sequence>
<dbReference type="AlphaFoldDB" id="A0AAP0LIR7"/>
<dbReference type="EMBL" id="JBBNAF010000001">
    <property type="protein sequence ID" value="KAK9169754.1"/>
    <property type="molecule type" value="Genomic_DNA"/>
</dbReference>
<keyword evidence="1" id="KW-1133">Transmembrane helix</keyword>
<feature type="transmembrane region" description="Helical" evidence="1">
    <location>
        <begin position="214"/>
        <end position="231"/>
    </location>
</feature>
<feature type="transmembrane region" description="Helical" evidence="1">
    <location>
        <begin position="177"/>
        <end position="194"/>
    </location>
</feature>
<reference evidence="2 3" key="1">
    <citation type="submission" date="2024-01" db="EMBL/GenBank/DDBJ databases">
        <title>Genome assemblies of Stephania.</title>
        <authorList>
            <person name="Yang L."/>
        </authorList>
    </citation>
    <scope>NUCLEOTIDE SEQUENCE [LARGE SCALE GENOMIC DNA]</scope>
    <source>
        <strain evidence="2">YNDBR</strain>
        <tissue evidence="2">Leaf</tissue>
    </source>
</reference>
<feature type="transmembrane region" description="Helical" evidence="1">
    <location>
        <begin position="149"/>
        <end position="170"/>
    </location>
</feature>
<keyword evidence="1" id="KW-0812">Transmembrane</keyword>
<accession>A0AAP0LIR7</accession>
<evidence type="ECO:0000256" key="1">
    <source>
        <dbReference type="SAM" id="Phobius"/>
    </source>
</evidence>
<keyword evidence="3" id="KW-1185">Reference proteome</keyword>
<proteinExistence type="predicted"/>
<evidence type="ECO:0000313" key="2">
    <source>
        <dbReference type="EMBL" id="KAK9169754.1"/>
    </source>
</evidence>
<keyword evidence="1" id="KW-0472">Membrane</keyword>
<gene>
    <name evidence="2" type="ORF">Syun_001894</name>
</gene>
<organism evidence="2 3">
    <name type="scientific">Stephania yunnanensis</name>
    <dbReference type="NCBI Taxonomy" id="152371"/>
    <lineage>
        <taxon>Eukaryota</taxon>
        <taxon>Viridiplantae</taxon>
        <taxon>Streptophyta</taxon>
        <taxon>Embryophyta</taxon>
        <taxon>Tracheophyta</taxon>
        <taxon>Spermatophyta</taxon>
        <taxon>Magnoliopsida</taxon>
        <taxon>Ranunculales</taxon>
        <taxon>Menispermaceae</taxon>
        <taxon>Menispermoideae</taxon>
        <taxon>Cissampelideae</taxon>
        <taxon>Stephania</taxon>
    </lineage>
</organism>
<dbReference type="Proteomes" id="UP001420932">
    <property type="component" value="Unassembled WGS sequence"/>
</dbReference>
<protein>
    <submittedName>
        <fullName evidence="2">Uncharacterized protein</fullName>
    </submittedName>
</protein>
<name>A0AAP0LIR7_9MAGN</name>
<comment type="caution">
    <text evidence="2">The sequence shown here is derived from an EMBL/GenBank/DDBJ whole genome shotgun (WGS) entry which is preliminary data.</text>
</comment>
<evidence type="ECO:0000313" key="3">
    <source>
        <dbReference type="Proteomes" id="UP001420932"/>
    </source>
</evidence>